<dbReference type="HAMAP" id="MF_00163">
    <property type="entry name" value="Pep_deformylase"/>
    <property type="match status" value="1"/>
</dbReference>
<dbReference type="Gene3D" id="3.90.45.10">
    <property type="entry name" value="Peptide deformylase"/>
    <property type="match status" value="1"/>
</dbReference>
<dbReference type="SUPFAM" id="SSF56420">
    <property type="entry name" value="Peptide deformylase"/>
    <property type="match status" value="1"/>
</dbReference>
<protein>
    <recommendedName>
        <fullName evidence="6">Peptide deformylase</fullName>
    </recommendedName>
</protein>
<dbReference type="FunFam" id="3.90.45.10:FF:000003">
    <property type="entry name" value="Peptide deformylase"/>
    <property type="match status" value="1"/>
</dbReference>
<evidence type="ECO:0000313" key="5">
    <source>
        <dbReference type="EMBL" id="SVB59450.1"/>
    </source>
</evidence>
<dbReference type="Pfam" id="PF01327">
    <property type="entry name" value="Pep_deformylase"/>
    <property type="match status" value="1"/>
</dbReference>
<keyword evidence="3" id="KW-0378">Hydrolase</keyword>
<feature type="non-terminal residue" evidence="5">
    <location>
        <position position="1"/>
    </location>
</feature>
<dbReference type="GO" id="GO:0006412">
    <property type="term" value="P:translation"/>
    <property type="evidence" value="ECO:0007669"/>
    <property type="project" value="UniProtKB-KW"/>
</dbReference>
<dbReference type="PANTHER" id="PTHR10458">
    <property type="entry name" value="PEPTIDE DEFORMYLASE"/>
    <property type="match status" value="1"/>
</dbReference>
<organism evidence="5">
    <name type="scientific">marine metagenome</name>
    <dbReference type="NCBI Taxonomy" id="408172"/>
    <lineage>
        <taxon>unclassified sequences</taxon>
        <taxon>metagenomes</taxon>
        <taxon>ecological metagenomes</taxon>
    </lineage>
</organism>
<reference evidence="5" key="1">
    <citation type="submission" date="2018-05" db="EMBL/GenBank/DDBJ databases">
        <authorList>
            <person name="Lanie J.A."/>
            <person name="Ng W.-L."/>
            <person name="Kazmierczak K.M."/>
            <person name="Andrzejewski T.M."/>
            <person name="Davidsen T.M."/>
            <person name="Wayne K.J."/>
            <person name="Tettelin H."/>
            <person name="Glass J.I."/>
            <person name="Rusch D."/>
            <person name="Podicherti R."/>
            <person name="Tsui H.-C.T."/>
            <person name="Winkler M.E."/>
        </authorList>
    </citation>
    <scope>NUCLEOTIDE SEQUENCE</scope>
</reference>
<dbReference type="InterPro" id="IPR023635">
    <property type="entry name" value="Peptide_deformylase"/>
</dbReference>
<accession>A0A382F940</accession>
<name>A0A382F940_9ZZZZ</name>
<dbReference type="PIRSF" id="PIRSF004749">
    <property type="entry name" value="Pep_def"/>
    <property type="match status" value="1"/>
</dbReference>
<dbReference type="EMBL" id="UINC01048653">
    <property type="protein sequence ID" value="SVB59450.1"/>
    <property type="molecule type" value="Genomic_DNA"/>
</dbReference>
<dbReference type="NCBIfam" id="NF001159">
    <property type="entry name" value="PRK00150.1-3"/>
    <property type="match status" value="1"/>
</dbReference>
<gene>
    <name evidence="5" type="ORF">METZ01_LOCUS212304</name>
</gene>
<dbReference type="CDD" id="cd00487">
    <property type="entry name" value="Pep_deformylase"/>
    <property type="match status" value="1"/>
</dbReference>
<keyword evidence="2" id="KW-0479">Metal-binding</keyword>
<proteinExistence type="inferred from homology"/>
<sequence length="173" mass="19065">VAIRRIVLLGEEILRVRGEEVTTFDSELNSLVQDMLETMYHAEGIGLAAPQIGVSLRVCVLDLGVKEGSEAGHWVLVNPMVAKTSKKTVKAPEGCLSIPEIEEVVTRFSKVTVSATDASGRPLEIEAEGLLARALQHEIDHLDGVLFIDQVSPLKRRLALRKWKKSQEESLDE</sequence>
<comment type="similarity">
    <text evidence="1">Belongs to the polypeptide deformylase family.</text>
</comment>
<evidence type="ECO:0000256" key="2">
    <source>
        <dbReference type="ARBA" id="ARBA00022723"/>
    </source>
</evidence>
<evidence type="ECO:0000256" key="1">
    <source>
        <dbReference type="ARBA" id="ARBA00010759"/>
    </source>
</evidence>
<dbReference type="AlphaFoldDB" id="A0A382F940"/>
<keyword evidence="4" id="KW-0648">Protein biosynthesis</keyword>
<dbReference type="PANTHER" id="PTHR10458:SF22">
    <property type="entry name" value="PEPTIDE DEFORMYLASE"/>
    <property type="match status" value="1"/>
</dbReference>
<evidence type="ECO:0008006" key="6">
    <source>
        <dbReference type="Google" id="ProtNLM"/>
    </source>
</evidence>
<evidence type="ECO:0000256" key="4">
    <source>
        <dbReference type="ARBA" id="ARBA00022917"/>
    </source>
</evidence>
<dbReference type="NCBIfam" id="TIGR00079">
    <property type="entry name" value="pept_deformyl"/>
    <property type="match status" value="1"/>
</dbReference>
<dbReference type="GO" id="GO:0042586">
    <property type="term" value="F:peptide deformylase activity"/>
    <property type="evidence" value="ECO:0007669"/>
    <property type="project" value="InterPro"/>
</dbReference>
<evidence type="ECO:0000256" key="3">
    <source>
        <dbReference type="ARBA" id="ARBA00022801"/>
    </source>
</evidence>
<dbReference type="PRINTS" id="PR01576">
    <property type="entry name" value="PDEFORMYLASE"/>
</dbReference>
<dbReference type="GO" id="GO:0046872">
    <property type="term" value="F:metal ion binding"/>
    <property type="evidence" value="ECO:0007669"/>
    <property type="project" value="UniProtKB-KW"/>
</dbReference>
<dbReference type="InterPro" id="IPR036821">
    <property type="entry name" value="Peptide_deformylase_sf"/>
</dbReference>
<dbReference type="GO" id="GO:0005739">
    <property type="term" value="C:mitochondrion"/>
    <property type="evidence" value="ECO:0007669"/>
    <property type="project" value="UniProtKB-ARBA"/>
</dbReference>